<dbReference type="AlphaFoldDB" id="A0A974DGU5"/>
<name>A0A974DGU5_XENLA</name>
<feature type="domain" description="Endonuclease/exonuclease/phosphatase" evidence="2">
    <location>
        <begin position="73"/>
        <end position="200"/>
    </location>
</feature>
<dbReference type="EMBL" id="CM004469">
    <property type="protein sequence ID" value="OCT91749.1"/>
    <property type="molecule type" value="Genomic_DNA"/>
</dbReference>
<evidence type="ECO:0000256" key="1">
    <source>
        <dbReference type="SAM" id="Coils"/>
    </source>
</evidence>
<dbReference type="OMA" id="MERICTQ"/>
<dbReference type="SUPFAM" id="SSF56219">
    <property type="entry name" value="DNase I-like"/>
    <property type="match status" value="1"/>
</dbReference>
<reference evidence="4" key="1">
    <citation type="journal article" date="2016" name="Nature">
        <title>Genome evolution in the allotetraploid frog Xenopus laevis.</title>
        <authorList>
            <person name="Session A.M."/>
            <person name="Uno Y."/>
            <person name="Kwon T."/>
            <person name="Chapman J.A."/>
            <person name="Toyoda A."/>
            <person name="Takahashi S."/>
            <person name="Fukui A."/>
            <person name="Hikosaka A."/>
            <person name="Suzuki A."/>
            <person name="Kondo M."/>
            <person name="van Heeringen S.J."/>
            <person name="Quigley I."/>
            <person name="Heinz S."/>
            <person name="Ogino H."/>
            <person name="Ochi H."/>
            <person name="Hellsten U."/>
            <person name="Lyons J.B."/>
            <person name="Simakov O."/>
            <person name="Putnam N."/>
            <person name="Stites J."/>
            <person name="Kuroki Y."/>
            <person name="Tanaka T."/>
            <person name="Michiue T."/>
            <person name="Watanabe M."/>
            <person name="Bogdanovic O."/>
            <person name="Lister R."/>
            <person name="Georgiou G."/>
            <person name="Paranjpe S.S."/>
            <person name="van Kruijsbergen I."/>
            <person name="Shu S."/>
            <person name="Carlson J."/>
            <person name="Kinoshita T."/>
            <person name="Ohta Y."/>
            <person name="Mawaribuchi S."/>
            <person name="Jenkins J."/>
            <person name="Grimwood J."/>
            <person name="Schmutz J."/>
            <person name="Mitros T."/>
            <person name="Mozaffari S.V."/>
            <person name="Suzuki Y."/>
            <person name="Haramoto Y."/>
            <person name="Yamamoto T.S."/>
            <person name="Takagi C."/>
            <person name="Heald R."/>
            <person name="Miller K."/>
            <person name="Haudenschild C."/>
            <person name="Kitzman J."/>
            <person name="Nakayama T."/>
            <person name="Izutsu Y."/>
            <person name="Robert J."/>
            <person name="Fortriede J."/>
            <person name="Burns K."/>
            <person name="Lotay V."/>
            <person name="Karimi K."/>
            <person name="Yasuoka Y."/>
            <person name="Dichmann D.S."/>
            <person name="Flajnik M.F."/>
            <person name="Houston D.W."/>
            <person name="Shendure J."/>
            <person name="DuPasquier L."/>
            <person name="Vize P.D."/>
            <person name="Zorn A.M."/>
            <person name="Ito M."/>
            <person name="Marcotte E.M."/>
            <person name="Wallingford J.B."/>
            <person name="Ito Y."/>
            <person name="Asashima M."/>
            <person name="Ueno N."/>
            <person name="Matsuda Y."/>
            <person name="Veenstra G.J."/>
            <person name="Fujiyama A."/>
            <person name="Harland R.M."/>
            <person name="Taira M."/>
            <person name="Rokhsar D.S."/>
        </authorList>
    </citation>
    <scope>NUCLEOTIDE SEQUENCE [LARGE SCALE GENOMIC DNA]</scope>
    <source>
        <strain evidence="4">J</strain>
    </source>
</reference>
<dbReference type="Gene3D" id="3.60.10.10">
    <property type="entry name" value="Endonuclease/exonuclease/phosphatase"/>
    <property type="match status" value="1"/>
</dbReference>
<sequence>MSTKHSQTLNIYTVNANGLNSPWKRKALLQEAKVRGTAILIANAVEFQMESTKLDPQRNYTFVKGKIQSQQFTFASIYLPNNEQHKTMERICTQLLDFTEGTLIIGGDLNTPLDPHIDCSSGKASLPYKRIKQIKSQLQLAHVIDTRRIANPTTKDFTHFSHSHNTYNRIDYIFLSHNFLDNMKEATTENISWTDHSPVILRLEIPNPYPKKYSWKINDSLLKIPEILENIISSTKEFFKVNVNTASTPILEWEAYKCFIRGVLIQQGAKLMKERTKQKKQLLLQIQKLESHHKLTRASQTLSELTKARLELRQLIQKETDRATFLLRKMYYDHQNKCGKLLARVLKRKSHIFKMRDSKGQIRTSPKDIHKVLTDFYETLYQIQNINTKAPSTQQYDKYLSSSGMRKGEIAWLTDLVS</sequence>
<dbReference type="PANTHER" id="PTHR19446">
    <property type="entry name" value="REVERSE TRANSCRIPTASES"/>
    <property type="match status" value="1"/>
</dbReference>
<dbReference type="Pfam" id="PF14529">
    <property type="entry name" value="Exo_endo_phos_2"/>
    <property type="match status" value="1"/>
</dbReference>
<dbReference type="InterPro" id="IPR005135">
    <property type="entry name" value="Endo/exonuclease/phosphatase"/>
</dbReference>
<dbReference type="Proteomes" id="UP000694892">
    <property type="component" value="Chromosome 2S"/>
</dbReference>
<accession>A0A974DGU5</accession>
<proteinExistence type="predicted"/>
<dbReference type="InterPro" id="IPR036691">
    <property type="entry name" value="Endo/exonu/phosph_ase_sf"/>
</dbReference>
<keyword evidence="1" id="KW-0175">Coiled coil</keyword>
<evidence type="ECO:0000259" key="2">
    <source>
        <dbReference type="Pfam" id="PF14529"/>
    </source>
</evidence>
<dbReference type="CDD" id="cd09076">
    <property type="entry name" value="L1-EN"/>
    <property type="match status" value="1"/>
</dbReference>
<evidence type="ECO:0000313" key="3">
    <source>
        <dbReference type="EMBL" id="OCT91749.1"/>
    </source>
</evidence>
<protein>
    <recommendedName>
        <fullName evidence="2">Endonuclease/exonuclease/phosphatase domain-containing protein</fullName>
    </recommendedName>
</protein>
<organism evidence="3 4">
    <name type="scientific">Xenopus laevis</name>
    <name type="common">African clawed frog</name>
    <dbReference type="NCBI Taxonomy" id="8355"/>
    <lineage>
        <taxon>Eukaryota</taxon>
        <taxon>Metazoa</taxon>
        <taxon>Chordata</taxon>
        <taxon>Craniata</taxon>
        <taxon>Vertebrata</taxon>
        <taxon>Euteleostomi</taxon>
        <taxon>Amphibia</taxon>
        <taxon>Batrachia</taxon>
        <taxon>Anura</taxon>
        <taxon>Pipoidea</taxon>
        <taxon>Pipidae</taxon>
        <taxon>Xenopodinae</taxon>
        <taxon>Xenopus</taxon>
        <taxon>Xenopus</taxon>
    </lineage>
</organism>
<evidence type="ECO:0000313" key="4">
    <source>
        <dbReference type="Proteomes" id="UP000694892"/>
    </source>
</evidence>
<feature type="coiled-coil region" evidence="1">
    <location>
        <begin position="272"/>
        <end position="322"/>
    </location>
</feature>
<gene>
    <name evidence="3" type="ORF">XELAEV_18014814mg</name>
</gene>
<dbReference type="GO" id="GO:0003824">
    <property type="term" value="F:catalytic activity"/>
    <property type="evidence" value="ECO:0007669"/>
    <property type="project" value="InterPro"/>
</dbReference>